<dbReference type="PANTHER" id="PTHR30386:SF28">
    <property type="entry name" value="EXPORTED PROTEIN"/>
    <property type="match status" value="1"/>
</dbReference>
<comment type="caution">
    <text evidence="4">The sequence shown here is derived from an EMBL/GenBank/DDBJ whole genome shotgun (WGS) entry which is preliminary data.</text>
</comment>
<keyword evidence="2" id="KW-1133">Transmembrane helix</keyword>
<proteinExistence type="predicted"/>
<dbReference type="PRINTS" id="PR01490">
    <property type="entry name" value="RTXTOXIND"/>
</dbReference>
<evidence type="ECO:0000313" key="5">
    <source>
        <dbReference type="Proteomes" id="UP001431775"/>
    </source>
</evidence>
<reference evidence="4" key="1">
    <citation type="submission" date="2023-05" db="EMBL/GenBank/DDBJ databases">
        <title>Whole genome sequence of Commensalibacter sp.</title>
        <authorList>
            <person name="Charoenyingcharoen P."/>
            <person name="Yukphan P."/>
        </authorList>
    </citation>
    <scope>NUCLEOTIDE SEQUENCE</scope>
    <source>
        <strain evidence="4">TBRC 10068</strain>
    </source>
</reference>
<dbReference type="SUPFAM" id="SSF111369">
    <property type="entry name" value="HlyD-like secretion proteins"/>
    <property type="match status" value="1"/>
</dbReference>
<dbReference type="Gene3D" id="2.40.50.100">
    <property type="match status" value="1"/>
</dbReference>
<dbReference type="RefSeq" id="WP_281462297.1">
    <property type="nucleotide sequence ID" value="NZ_JASBAN010000001.1"/>
</dbReference>
<sequence length="434" mass="49328">MSSLFRSQALSAKKDAWLGNVQDIQPISVRIICIASFLLTILFVLYFYYGSYTRRVHAVGNVMPSSGLVTIGSRVNGIITKKNIVEGQFVKKNDVLFVISVDSNSISGPTQEHINNLLKQQEKILNKQIEIKEQDAPIEKNNIFNSLSNLQKQHNKVTEQINKDNEIIPLIQSSLVLIQKAKKLSLATNQEYQSQLFTYAQILSTHAQFLQNQTTIEGQILDNVSKIKLFDNKRTSEVNELKKQLLQTKQQIIESEKQQNIYITAPIDGKITAVRGYIGQQIEANMSLASIIPKDDPLDAELYVSSSSIGFLKKQQVVILRYDAFPYQKFGFAKGIITEITYSPITSKVMGKEAVSEQLVTEFTQNNSVNTDHTLYRIRVRPTKEYILADGKIYYLHPGMRVQADIAVDNRKLYQWMFKPVIQINDTIQTILMK</sequence>
<feature type="domain" description="Multidrug resistance protein MdtA-like barrel-sandwich hybrid" evidence="3">
    <location>
        <begin position="69"/>
        <end position="291"/>
    </location>
</feature>
<dbReference type="Proteomes" id="UP001431775">
    <property type="component" value="Unassembled WGS sequence"/>
</dbReference>
<evidence type="ECO:0000256" key="1">
    <source>
        <dbReference type="SAM" id="Coils"/>
    </source>
</evidence>
<name>A0ABT6Q6Z2_9PROT</name>
<protein>
    <submittedName>
        <fullName evidence="4">HlyD family efflux transporter periplasmic adaptor subunit</fullName>
    </submittedName>
</protein>
<organism evidence="4 5">
    <name type="scientific">Commensalibacter nepenthis</name>
    <dbReference type="NCBI Taxonomy" id="3043872"/>
    <lineage>
        <taxon>Bacteria</taxon>
        <taxon>Pseudomonadati</taxon>
        <taxon>Pseudomonadota</taxon>
        <taxon>Alphaproteobacteria</taxon>
        <taxon>Acetobacterales</taxon>
        <taxon>Acetobacteraceae</taxon>
    </lineage>
</organism>
<keyword evidence="5" id="KW-1185">Reference proteome</keyword>
<dbReference type="EMBL" id="JASBAN010000001">
    <property type="protein sequence ID" value="MDI2112662.1"/>
    <property type="molecule type" value="Genomic_DNA"/>
</dbReference>
<evidence type="ECO:0000313" key="4">
    <source>
        <dbReference type="EMBL" id="MDI2112662.1"/>
    </source>
</evidence>
<keyword evidence="1" id="KW-0175">Coiled coil</keyword>
<dbReference type="Pfam" id="PF25917">
    <property type="entry name" value="BSH_RND"/>
    <property type="match status" value="1"/>
</dbReference>
<feature type="transmembrane region" description="Helical" evidence="2">
    <location>
        <begin position="27"/>
        <end position="49"/>
    </location>
</feature>
<keyword evidence="2" id="KW-0812">Transmembrane</keyword>
<evidence type="ECO:0000259" key="3">
    <source>
        <dbReference type="Pfam" id="PF25917"/>
    </source>
</evidence>
<keyword evidence="2" id="KW-0472">Membrane</keyword>
<gene>
    <name evidence="4" type="ORF">QJV33_05090</name>
</gene>
<dbReference type="InterPro" id="IPR050739">
    <property type="entry name" value="MFP"/>
</dbReference>
<feature type="coiled-coil region" evidence="1">
    <location>
        <begin position="115"/>
        <end position="167"/>
    </location>
</feature>
<evidence type="ECO:0000256" key="2">
    <source>
        <dbReference type="SAM" id="Phobius"/>
    </source>
</evidence>
<dbReference type="Gene3D" id="2.40.30.170">
    <property type="match status" value="1"/>
</dbReference>
<dbReference type="PANTHER" id="PTHR30386">
    <property type="entry name" value="MEMBRANE FUSION SUBUNIT OF EMRAB-TOLC MULTIDRUG EFFLUX PUMP"/>
    <property type="match status" value="1"/>
</dbReference>
<accession>A0ABT6Q6Z2</accession>
<dbReference type="InterPro" id="IPR058625">
    <property type="entry name" value="MdtA-like_BSH"/>
</dbReference>